<keyword evidence="5" id="KW-1185">Reference proteome</keyword>
<evidence type="ECO:0000256" key="2">
    <source>
        <dbReference type="ARBA" id="ARBA00023186"/>
    </source>
</evidence>
<reference evidence="4 5" key="2">
    <citation type="journal article" date="2021" name="Curr. Genet.">
        <title>Genetic response to nitrogen starvation in the aggressive Eucalyptus foliar pathogen Teratosphaeria destructans.</title>
        <authorList>
            <person name="Havenga M."/>
            <person name="Wingfield B.D."/>
            <person name="Wingfield M.J."/>
            <person name="Dreyer L.L."/>
            <person name="Roets F."/>
            <person name="Aylward J."/>
        </authorList>
    </citation>
    <scope>NUCLEOTIDE SEQUENCE [LARGE SCALE GENOMIC DNA]</scope>
    <source>
        <strain evidence="4">CMW44962</strain>
    </source>
</reference>
<proteinExistence type="inferred from homology"/>
<accession>A0A9W7W3F7</accession>
<dbReference type="Gene3D" id="1.10.4190.10">
    <property type="entry name" value="Urease accessory protein UreF"/>
    <property type="match status" value="1"/>
</dbReference>
<organism evidence="4 5">
    <name type="scientific">Teratosphaeria destructans</name>
    <dbReference type="NCBI Taxonomy" id="418781"/>
    <lineage>
        <taxon>Eukaryota</taxon>
        <taxon>Fungi</taxon>
        <taxon>Dikarya</taxon>
        <taxon>Ascomycota</taxon>
        <taxon>Pezizomycotina</taxon>
        <taxon>Dothideomycetes</taxon>
        <taxon>Dothideomycetidae</taxon>
        <taxon>Mycosphaerellales</taxon>
        <taxon>Teratosphaeriaceae</taxon>
        <taxon>Teratosphaeria</taxon>
    </lineage>
</organism>
<keyword evidence="2" id="KW-0143">Chaperone</keyword>
<dbReference type="EMBL" id="RIBY02001312">
    <property type="protein sequence ID" value="KAH9830064.1"/>
    <property type="molecule type" value="Genomic_DNA"/>
</dbReference>
<dbReference type="Pfam" id="PF01730">
    <property type="entry name" value="UreF"/>
    <property type="match status" value="1"/>
</dbReference>
<evidence type="ECO:0000313" key="5">
    <source>
        <dbReference type="Proteomes" id="UP001138500"/>
    </source>
</evidence>
<dbReference type="Proteomes" id="UP001138500">
    <property type="component" value="Unassembled WGS sequence"/>
</dbReference>
<dbReference type="AlphaFoldDB" id="A0A9W7W3F7"/>
<evidence type="ECO:0000313" key="4">
    <source>
        <dbReference type="EMBL" id="KAH9830064.1"/>
    </source>
</evidence>
<name>A0A9W7W3F7_9PEZI</name>
<dbReference type="GO" id="GO:0016151">
    <property type="term" value="F:nickel cation binding"/>
    <property type="evidence" value="ECO:0007669"/>
    <property type="project" value="InterPro"/>
</dbReference>
<keyword evidence="1" id="KW-0996">Nickel insertion</keyword>
<gene>
    <name evidence="4" type="ORF">Tdes44962_MAKER09088</name>
</gene>
<evidence type="ECO:0000256" key="3">
    <source>
        <dbReference type="ARBA" id="ARBA00046339"/>
    </source>
</evidence>
<comment type="similarity">
    <text evidence="3">Belongs to the UreF family.</text>
</comment>
<evidence type="ECO:0000256" key="1">
    <source>
        <dbReference type="ARBA" id="ARBA00022988"/>
    </source>
</evidence>
<sequence length="87" mass="9329">MGVSEADAAYVFVWNHAKAVVSAAVRAGVVGPYQSQRVLAEGALQAWVRGCVEREAGKGTRDAAVSVPVVDVWVGRHEVLYSRIFNS</sequence>
<reference evidence="4 5" key="1">
    <citation type="journal article" date="2018" name="IMA Fungus">
        <title>IMA Genome-F 10: Nine draft genome sequences of Claviceps purpurea s.lat., including C. arundinis, C. humidiphila, and C. cf. spartinae, pseudomolecules for the pitch canker pathogen Fusarium circinatum, draft genome of Davidsoniella eucalypti, Grosmannia galeiformis, Quambalaria eucalypti, and Teratosphaeria destructans.</title>
        <authorList>
            <person name="Wingfield B.D."/>
            <person name="Liu M."/>
            <person name="Nguyen H.D."/>
            <person name="Lane F.A."/>
            <person name="Morgan S.W."/>
            <person name="De Vos L."/>
            <person name="Wilken P.M."/>
            <person name="Duong T.A."/>
            <person name="Aylward J."/>
            <person name="Coetzee M.P."/>
            <person name="Dadej K."/>
            <person name="De Beer Z.W."/>
            <person name="Findlay W."/>
            <person name="Havenga M."/>
            <person name="Kolarik M."/>
            <person name="Menzies J.G."/>
            <person name="Naidoo K."/>
            <person name="Pochopski O."/>
            <person name="Shoukouhi P."/>
            <person name="Santana Q.C."/>
            <person name="Seifert K.A."/>
            <person name="Soal N."/>
            <person name="Steenkamp E.T."/>
            <person name="Tatham C.T."/>
            <person name="van der Nest M.A."/>
            <person name="Wingfield M.J."/>
        </authorList>
    </citation>
    <scope>NUCLEOTIDE SEQUENCE [LARGE SCALE GENOMIC DNA]</scope>
    <source>
        <strain evidence="4">CMW44962</strain>
    </source>
</reference>
<dbReference type="OrthoDB" id="2550922at2759"/>
<dbReference type="PANTHER" id="PTHR33620">
    <property type="entry name" value="UREASE ACCESSORY PROTEIN F"/>
    <property type="match status" value="1"/>
</dbReference>
<dbReference type="PANTHER" id="PTHR33620:SF1">
    <property type="entry name" value="UREASE ACCESSORY PROTEIN F"/>
    <property type="match status" value="1"/>
</dbReference>
<comment type="caution">
    <text evidence="4">The sequence shown here is derived from an EMBL/GenBank/DDBJ whole genome shotgun (WGS) entry which is preliminary data.</text>
</comment>
<dbReference type="InterPro" id="IPR038277">
    <property type="entry name" value="UreF_sf"/>
</dbReference>
<dbReference type="InterPro" id="IPR002639">
    <property type="entry name" value="UreF"/>
</dbReference>
<protein>
    <submittedName>
        <fullName evidence="4">UreF urease accessory protein</fullName>
    </submittedName>
</protein>